<evidence type="ECO:0000256" key="7">
    <source>
        <dbReference type="SAM" id="MobiDB-lite"/>
    </source>
</evidence>
<dbReference type="InterPro" id="IPR016047">
    <property type="entry name" value="M23ase_b-sheet_dom"/>
</dbReference>
<dbReference type="GO" id="GO:0046872">
    <property type="term" value="F:metal ion binding"/>
    <property type="evidence" value="ECO:0007669"/>
    <property type="project" value="UniProtKB-KW"/>
</dbReference>
<dbReference type="Gene3D" id="2.70.70.10">
    <property type="entry name" value="Glucose Permease (Domain IIA)"/>
    <property type="match status" value="1"/>
</dbReference>
<keyword evidence="8" id="KW-1133">Transmembrane helix</keyword>
<keyword evidence="3" id="KW-0479">Metal-binding</keyword>
<dbReference type="GO" id="GO:0004222">
    <property type="term" value="F:metalloendopeptidase activity"/>
    <property type="evidence" value="ECO:0007669"/>
    <property type="project" value="TreeGrafter"/>
</dbReference>
<dbReference type="Gene3D" id="3.10.450.350">
    <property type="match status" value="1"/>
</dbReference>
<feature type="compositionally biased region" description="Basic and acidic residues" evidence="7">
    <location>
        <begin position="651"/>
        <end position="662"/>
    </location>
</feature>
<comment type="caution">
    <text evidence="10">The sequence shown here is derived from an EMBL/GenBank/DDBJ whole genome shotgun (WGS) entry which is preliminary data.</text>
</comment>
<comment type="cofactor">
    <cofactor evidence="1">
        <name>Zn(2+)</name>
        <dbReference type="ChEBI" id="CHEBI:29105"/>
    </cofactor>
</comment>
<evidence type="ECO:0000259" key="9">
    <source>
        <dbReference type="Pfam" id="PF01551"/>
    </source>
</evidence>
<evidence type="ECO:0000313" key="10">
    <source>
        <dbReference type="EMBL" id="OLY44094.1"/>
    </source>
</evidence>
<dbReference type="AlphaFoldDB" id="A0A1R0FAT4"/>
<feature type="transmembrane region" description="Helical" evidence="8">
    <location>
        <begin position="32"/>
        <end position="57"/>
    </location>
</feature>
<keyword evidence="11" id="KW-1185">Reference proteome</keyword>
<evidence type="ECO:0000256" key="4">
    <source>
        <dbReference type="ARBA" id="ARBA00022801"/>
    </source>
</evidence>
<evidence type="ECO:0000256" key="3">
    <source>
        <dbReference type="ARBA" id="ARBA00022723"/>
    </source>
</evidence>
<evidence type="ECO:0000256" key="1">
    <source>
        <dbReference type="ARBA" id="ARBA00001947"/>
    </source>
</evidence>
<dbReference type="PANTHER" id="PTHR21666">
    <property type="entry name" value="PEPTIDASE-RELATED"/>
    <property type="match status" value="1"/>
</dbReference>
<dbReference type="PANTHER" id="PTHR21666:SF288">
    <property type="entry name" value="CELL DIVISION PROTEIN YTFB"/>
    <property type="match status" value="1"/>
</dbReference>
<feature type="region of interest" description="Disordered" evidence="7">
    <location>
        <begin position="637"/>
        <end position="662"/>
    </location>
</feature>
<accession>A0A1R0FAT4</accession>
<dbReference type="SUPFAM" id="SSF51261">
    <property type="entry name" value="Duplicated hybrid motif"/>
    <property type="match status" value="1"/>
</dbReference>
<evidence type="ECO:0000256" key="2">
    <source>
        <dbReference type="ARBA" id="ARBA00022670"/>
    </source>
</evidence>
<feature type="region of interest" description="Disordered" evidence="7">
    <location>
        <begin position="1"/>
        <end position="22"/>
    </location>
</feature>
<keyword evidence="8" id="KW-0812">Transmembrane</keyword>
<dbReference type="InterPro" id="IPR011055">
    <property type="entry name" value="Dup_hybrid_motif"/>
</dbReference>
<dbReference type="Pfam" id="PF01551">
    <property type="entry name" value="Peptidase_M23"/>
    <property type="match status" value="1"/>
</dbReference>
<evidence type="ECO:0000256" key="6">
    <source>
        <dbReference type="ARBA" id="ARBA00023049"/>
    </source>
</evidence>
<keyword evidence="8" id="KW-0472">Membrane</keyword>
<dbReference type="OrthoDB" id="9805070at2"/>
<keyword evidence="6" id="KW-0482">Metalloprotease</keyword>
<dbReference type="RefSeq" id="WP_075869266.1">
    <property type="nucleotide sequence ID" value="NZ_CALYQA010000011.1"/>
</dbReference>
<name>A0A1R0FAT4_9HYPH</name>
<feature type="domain" description="M23ase beta-sheet core" evidence="9">
    <location>
        <begin position="510"/>
        <end position="607"/>
    </location>
</feature>
<dbReference type="CDD" id="cd12797">
    <property type="entry name" value="M23_peptidase"/>
    <property type="match status" value="1"/>
</dbReference>
<keyword evidence="4 10" id="KW-0378">Hydrolase</keyword>
<keyword evidence="2" id="KW-0645">Protease</keyword>
<keyword evidence="5" id="KW-0862">Zinc</keyword>
<protein>
    <submittedName>
        <fullName evidence="10">Murein DD-endopeptidase MepM and murein hydrolase activator NlpD, containing LysM domain</fullName>
    </submittedName>
</protein>
<dbReference type="GO" id="GO:0006508">
    <property type="term" value="P:proteolysis"/>
    <property type="evidence" value="ECO:0007669"/>
    <property type="project" value="UniProtKB-KW"/>
</dbReference>
<organism evidence="10 11">
    <name type="scientific">Bartonella apis</name>
    <dbReference type="NCBI Taxonomy" id="1686310"/>
    <lineage>
        <taxon>Bacteria</taxon>
        <taxon>Pseudomonadati</taxon>
        <taxon>Pseudomonadota</taxon>
        <taxon>Alphaproteobacteria</taxon>
        <taxon>Hyphomicrobiales</taxon>
        <taxon>Bartonellaceae</taxon>
        <taxon>Bartonella</taxon>
    </lineage>
</organism>
<gene>
    <name evidence="10" type="ORF">PEB0149_015570</name>
</gene>
<dbReference type="Proteomes" id="UP000187344">
    <property type="component" value="Unassembled WGS sequence"/>
</dbReference>
<dbReference type="InterPro" id="IPR050570">
    <property type="entry name" value="Cell_wall_metabolism_enzyme"/>
</dbReference>
<sequence length="662" mass="73524">MLEDRRFTNDPGEDPALVADGRRQPDRRQISIRWLAGTILTGVTSCTLMGVALFVALDGREQLATPPELMTQAELPTIEAEESEEKKVDRIAQVVPRKNFDDRRHFDLSIMQKQGEKEVIRTQPFELVRMALAEDRPSNLKYPPFNALTIFTDQSVKQGDKPENNLQIYGTKVETEITLHSVDFDVNTATFDDSDTLTSEQAEQNIRAAGFVLGDNITRVAALHYLDPAQLGHFGSIKFSEMPDVKIIQENVSISPRATQADNSAEYAEDIIPFRKAQTIINALNDANYEGDDADRLAEALARFNGSDTLRAGSVLRIGIETDSKDDDHLVRASIYHGMHHILSISLNDKNEFIRSDEPEMTPVLKTAFEGGVPLTHINASNLPTIYDAIYRSVLSYDMPLTTARQLIRVMANDVDLEDQVSPNDTLEVFYATPNKDEAESSEPEIRFVSATLSGVTRKYYRFRSNDGTIDYYDSQGRSSKQFLLRKPVPNAIFRSPFGPRRHPVLGYVRMHTGVDWSAPRGSPIVAAGDGVVTKAGPVRGYGNQTEIRHANGYVTSYAHQNSFAPGIKAGAKVHQGQIIGYVGSSGLATGPHCHFEVSVNNTKVDPMRIRLPDAKSLHGKDLEAFKRDRNKLEALINGQDDQKLAATVNTDDKGRNPRSDI</sequence>
<proteinExistence type="predicted"/>
<dbReference type="EMBL" id="LXYT01000001">
    <property type="protein sequence ID" value="OLY44094.1"/>
    <property type="molecule type" value="Genomic_DNA"/>
</dbReference>
<reference evidence="10 11" key="1">
    <citation type="submission" date="2016-12" db="EMBL/GenBank/DDBJ databases">
        <title>Comparative genomics of Bartonella apis.</title>
        <authorList>
            <person name="Engel P."/>
        </authorList>
    </citation>
    <scope>NUCLEOTIDE SEQUENCE [LARGE SCALE GENOMIC DNA]</scope>
    <source>
        <strain evidence="10 11">PEB0149</strain>
    </source>
</reference>
<evidence type="ECO:0000256" key="5">
    <source>
        <dbReference type="ARBA" id="ARBA00022833"/>
    </source>
</evidence>
<evidence type="ECO:0000313" key="11">
    <source>
        <dbReference type="Proteomes" id="UP000187344"/>
    </source>
</evidence>
<evidence type="ECO:0000256" key="8">
    <source>
        <dbReference type="SAM" id="Phobius"/>
    </source>
</evidence>